<reference evidence="7 8" key="1">
    <citation type="submission" date="2021-03" db="EMBL/GenBank/DDBJ databases">
        <title>Caproiciproducens sp. nov. isolated from feces of cow.</title>
        <authorList>
            <person name="Choi J.-Y."/>
        </authorList>
    </citation>
    <scope>NUCLEOTIDE SEQUENCE [LARGE SCALE GENOMIC DNA]</scope>
    <source>
        <strain evidence="7 8">AGMB10547</strain>
    </source>
</reference>
<feature type="transmembrane region" description="Helical" evidence="6">
    <location>
        <begin position="102"/>
        <end position="123"/>
    </location>
</feature>
<evidence type="ECO:0000256" key="1">
    <source>
        <dbReference type="ARBA" id="ARBA00004651"/>
    </source>
</evidence>
<sequence>MGNTNHPDSAALKSGGTGNVAVNWLRRNLAPIIAVLALCVALSITTNTFLVSTNLLSLLRQSCVNVLIAFGITCVLICGGIDLSVGSCAAAAGVITVRLANAGLPLVVCILTALVFGALLGLFNGYVISHTTIPPFIVTLSTQIIIRGVGYVVTGGQPTQCTNETFNLIGTGDLFGIPTPVFVVAFVFIVLFFIMNRTGFGRHVYATGGNAEAAKYAGVNTKSVQMRVFMMSGMLAALAGVVLAARLYSGQPSVGEGFERDAIAASVLGGTSFNGGVGTLGGTVVGALIIGVLNNGMNLLRINSYWQFVVRGCVILGAVYIDYLKKARTLKK</sequence>
<keyword evidence="4 6" id="KW-1133">Transmembrane helix</keyword>
<keyword evidence="8" id="KW-1185">Reference proteome</keyword>
<feature type="transmembrane region" description="Helical" evidence="6">
    <location>
        <begin position="228"/>
        <end position="248"/>
    </location>
</feature>
<evidence type="ECO:0000313" key="8">
    <source>
        <dbReference type="Proteomes" id="UP000719942"/>
    </source>
</evidence>
<keyword evidence="3 6" id="KW-0812">Transmembrane</keyword>
<dbReference type="PANTHER" id="PTHR32196">
    <property type="entry name" value="ABC TRANSPORTER PERMEASE PROTEIN YPHD-RELATED-RELATED"/>
    <property type="match status" value="1"/>
</dbReference>
<keyword evidence="2" id="KW-1003">Cell membrane</keyword>
<dbReference type="Proteomes" id="UP000719942">
    <property type="component" value="Unassembled WGS sequence"/>
</dbReference>
<evidence type="ECO:0000256" key="4">
    <source>
        <dbReference type="ARBA" id="ARBA00022989"/>
    </source>
</evidence>
<proteinExistence type="predicted"/>
<dbReference type="Pfam" id="PF02653">
    <property type="entry name" value="BPD_transp_2"/>
    <property type="match status" value="1"/>
</dbReference>
<dbReference type="RefSeq" id="WP_219963837.1">
    <property type="nucleotide sequence ID" value="NZ_JAGFNZ010000001.1"/>
</dbReference>
<evidence type="ECO:0000313" key="7">
    <source>
        <dbReference type="EMBL" id="MBW7571424.1"/>
    </source>
</evidence>
<accession>A0ABS7DJZ5</accession>
<organism evidence="7 8">
    <name type="scientific">Caproiciproducens faecalis</name>
    <dbReference type="NCBI Taxonomy" id="2820301"/>
    <lineage>
        <taxon>Bacteria</taxon>
        <taxon>Bacillati</taxon>
        <taxon>Bacillota</taxon>
        <taxon>Clostridia</taxon>
        <taxon>Eubacteriales</taxon>
        <taxon>Acutalibacteraceae</taxon>
        <taxon>Caproiciproducens</taxon>
    </lineage>
</organism>
<name>A0ABS7DJZ5_9FIRM</name>
<evidence type="ECO:0000256" key="2">
    <source>
        <dbReference type="ARBA" id="ARBA00022475"/>
    </source>
</evidence>
<dbReference type="CDD" id="cd06579">
    <property type="entry name" value="TM_PBP1_transp_AraH_like"/>
    <property type="match status" value="1"/>
</dbReference>
<gene>
    <name evidence="7" type="ORF">J5W02_01245</name>
</gene>
<evidence type="ECO:0000256" key="5">
    <source>
        <dbReference type="ARBA" id="ARBA00023136"/>
    </source>
</evidence>
<dbReference type="EMBL" id="JAGFNZ010000001">
    <property type="protein sequence ID" value="MBW7571424.1"/>
    <property type="molecule type" value="Genomic_DNA"/>
</dbReference>
<comment type="subcellular location">
    <subcellularLocation>
        <location evidence="1">Cell membrane</location>
        <topology evidence="1">Multi-pass membrane protein</topology>
    </subcellularLocation>
</comment>
<feature type="transmembrane region" description="Helical" evidence="6">
    <location>
        <begin position="174"/>
        <end position="194"/>
    </location>
</feature>
<feature type="transmembrane region" description="Helical" evidence="6">
    <location>
        <begin position="63"/>
        <end position="96"/>
    </location>
</feature>
<protein>
    <submittedName>
        <fullName evidence="7">ABC transporter permease</fullName>
    </submittedName>
</protein>
<feature type="transmembrane region" description="Helical" evidence="6">
    <location>
        <begin position="29"/>
        <end position="51"/>
    </location>
</feature>
<keyword evidence="5 6" id="KW-0472">Membrane</keyword>
<comment type="caution">
    <text evidence="7">The sequence shown here is derived from an EMBL/GenBank/DDBJ whole genome shotgun (WGS) entry which is preliminary data.</text>
</comment>
<dbReference type="InterPro" id="IPR001851">
    <property type="entry name" value="ABC_transp_permease"/>
</dbReference>
<feature type="transmembrane region" description="Helical" evidence="6">
    <location>
        <begin position="305"/>
        <end position="324"/>
    </location>
</feature>
<evidence type="ECO:0000256" key="6">
    <source>
        <dbReference type="SAM" id="Phobius"/>
    </source>
</evidence>
<feature type="transmembrane region" description="Helical" evidence="6">
    <location>
        <begin position="135"/>
        <end position="154"/>
    </location>
</feature>
<evidence type="ECO:0000256" key="3">
    <source>
        <dbReference type="ARBA" id="ARBA00022692"/>
    </source>
</evidence>